<name>Q55BN6_DICDI</name>
<dbReference type="VEuPathDB" id="AmoebaDB:DDB_G0270426"/>
<dbReference type="EMBL" id="AAFI02000005">
    <property type="protein sequence ID" value="EAL72563.1"/>
    <property type="molecule type" value="Genomic_DNA"/>
</dbReference>
<dbReference type="STRING" id="44689.Q55BN6"/>
<gene>
    <name evidence="2" type="ORF">DDB_G0270426</name>
</gene>
<proteinExistence type="predicted"/>
<sequence length="152" mass="17119">MKVLNISFLVLIIFFITPLIFSQESTAPHFFFGSLVITRKDHSTNQIKALVLNLNSGTLINSDHTRFQVSKEDLDKVVELLKKLDISGGSLDLRDSSLPSQYDYFMANTQFGKSIIWQDGTEGDNEILTEVEGYFDSFASQKNAENILRGGY</sequence>
<feature type="signal peptide" evidence="1">
    <location>
        <begin position="1"/>
        <end position="22"/>
    </location>
</feature>
<accession>Q55BN6</accession>
<reference evidence="2 3" key="1">
    <citation type="journal article" date="2005" name="Nature">
        <title>The genome of the social amoeba Dictyostelium discoideum.</title>
        <authorList>
            <consortium name="The Dictyostelium discoideum Sequencing Consortium"/>
            <person name="Eichinger L."/>
            <person name="Pachebat J.A."/>
            <person name="Glockner G."/>
            <person name="Rajandream M.A."/>
            <person name="Sucgang R."/>
            <person name="Berriman M."/>
            <person name="Song J."/>
            <person name="Olsen R."/>
            <person name="Szafranski K."/>
            <person name="Xu Q."/>
            <person name="Tunggal B."/>
            <person name="Kummerfeld S."/>
            <person name="Madera M."/>
            <person name="Konfortov B.A."/>
            <person name="Rivero F."/>
            <person name="Bankier A.T."/>
            <person name="Lehmann R."/>
            <person name="Hamlin N."/>
            <person name="Davies R."/>
            <person name="Gaudet P."/>
            <person name="Fey P."/>
            <person name="Pilcher K."/>
            <person name="Chen G."/>
            <person name="Saunders D."/>
            <person name="Sodergren E."/>
            <person name="Davis P."/>
            <person name="Kerhornou A."/>
            <person name="Nie X."/>
            <person name="Hall N."/>
            <person name="Anjard C."/>
            <person name="Hemphill L."/>
            <person name="Bason N."/>
            <person name="Farbrother P."/>
            <person name="Desany B."/>
            <person name="Just E."/>
            <person name="Morio T."/>
            <person name="Rost R."/>
            <person name="Churcher C."/>
            <person name="Cooper J."/>
            <person name="Haydock S."/>
            <person name="van Driessche N."/>
            <person name="Cronin A."/>
            <person name="Goodhead I."/>
            <person name="Muzny D."/>
            <person name="Mourier T."/>
            <person name="Pain A."/>
            <person name="Lu M."/>
            <person name="Harper D."/>
            <person name="Lindsay R."/>
            <person name="Hauser H."/>
            <person name="James K."/>
            <person name="Quiles M."/>
            <person name="Madan Babu M."/>
            <person name="Saito T."/>
            <person name="Buchrieser C."/>
            <person name="Wardroper A."/>
            <person name="Felder M."/>
            <person name="Thangavelu M."/>
            <person name="Johnson D."/>
            <person name="Knights A."/>
            <person name="Loulseged H."/>
            <person name="Mungall K."/>
            <person name="Oliver K."/>
            <person name="Price C."/>
            <person name="Quail M.A."/>
            <person name="Urushihara H."/>
            <person name="Hernandez J."/>
            <person name="Rabbinowitsch E."/>
            <person name="Steffen D."/>
            <person name="Sanders M."/>
            <person name="Ma J."/>
            <person name="Kohara Y."/>
            <person name="Sharp S."/>
            <person name="Simmonds M."/>
            <person name="Spiegler S."/>
            <person name="Tivey A."/>
            <person name="Sugano S."/>
            <person name="White B."/>
            <person name="Walker D."/>
            <person name="Woodward J."/>
            <person name="Winckler T."/>
            <person name="Tanaka Y."/>
            <person name="Shaulsky G."/>
            <person name="Schleicher M."/>
            <person name="Weinstock G."/>
            <person name="Rosenthal A."/>
            <person name="Cox E.C."/>
            <person name="Chisholm R.L."/>
            <person name="Gibbs R."/>
            <person name="Loomis W.F."/>
            <person name="Platzer M."/>
            <person name="Kay R.R."/>
            <person name="Williams J."/>
            <person name="Dear P.H."/>
            <person name="Noegel A.A."/>
            <person name="Barrell B."/>
            <person name="Kuspa A."/>
        </authorList>
    </citation>
    <scope>NUCLEOTIDE SEQUENCE [LARGE SCALE GENOMIC DNA]</scope>
    <source>
        <strain evidence="2 3">AX4</strain>
    </source>
</reference>
<dbReference type="FunCoup" id="Q55BN6">
    <property type="interactions" value="877"/>
</dbReference>
<dbReference type="HOGENOM" id="CLU_1725716_0_0_1"/>
<dbReference type="RefSeq" id="XP_646795.1">
    <property type="nucleotide sequence ID" value="XM_641703.1"/>
</dbReference>
<dbReference type="eggNOG" id="ENOG502RIFQ">
    <property type="taxonomic scope" value="Eukaryota"/>
</dbReference>
<keyword evidence="1" id="KW-0732">Signal</keyword>
<feature type="chain" id="PRO_5004250273" evidence="1">
    <location>
        <begin position="23"/>
        <end position="152"/>
    </location>
</feature>
<dbReference type="Proteomes" id="UP000002195">
    <property type="component" value="Unassembled WGS sequence"/>
</dbReference>
<evidence type="ECO:0000313" key="2">
    <source>
        <dbReference type="EMBL" id="EAL72563.1"/>
    </source>
</evidence>
<organism evidence="2 3">
    <name type="scientific">Dictyostelium discoideum</name>
    <name type="common">Social amoeba</name>
    <dbReference type="NCBI Taxonomy" id="44689"/>
    <lineage>
        <taxon>Eukaryota</taxon>
        <taxon>Amoebozoa</taxon>
        <taxon>Evosea</taxon>
        <taxon>Eumycetozoa</taxon>
        <taxon>Dictyostelia</taxon>
        <taxon>Dictyosteliales</taxon>
        <taxon>Dictyosteliaceae</taxon>
        <taxon>Dictyostelium</taxon>
    </lineage>
</organism>
<keyword evidence="3" id="KW-1185">Reference proteome</keyword>
<protein>
    <submittedName>
        <fullName evidence="2">Uncharacterized protein</fullName>
    </submittedName>
</protein>
<dbReference type="PaxDb" id="44689-DDB0191052"/>
<dbReference type="InParanoid" id="Q55BN6"/>
<dbReference type="KEGG" id="ddi:DDB_G0270426"/>
<dbReference type="AlphaFoldDB" id="Q55BN6"/>
<dbReference type="GeneID" id="8617768"/>
<dbReference type="dictyBase" id="DDB_G0270426"/>
<comment type="caution">
    <text evidence="2">The sequence shown here is derived from an EMBL/GenBank/DDBJ whole genome shotgun (WGS) entry which is preliminary data.</text>
</comment>
<evidence type="ECO:0000256" key="1">
    <source>
        <dbReference type="SAM" id="SignalP"/>
    </source>
</evidence>
<evidence type="ECO:0000313" key="3">
    <source>
        <dbReference type="Proteomes" id="UP000002195"/>
    </source>
</evidence>